<comment type="caution">
    <text evidence="2">The sequence shown here is derived from an EMBL/GenBank/DDBJ whole genome shotgun (WGS) entry which is preliminary data.</text>
</comment>
<dbReference type="RefSeq" id="WP_156713140.1">
    <property type="nucleotide sequence ID" value="NZ_WPHG01000003.1"/>
</dbReference>
<name>A0A844QFW6_9HYPH</name>
<feature type="signal peptide" evidence="1">
    <location>
        <begin position="1"/>
        <end position="31"/>
    </location>
</feature>
<evidence type="ECO:0000313" key="3">
    <source>
        <dbReference type="Proteomes" id="UP000463224"/>
    </source>
</evidence>
<feature type="chain" id="PRO_5032457929" evidence="1">
    <location>
        <begin position="32"/>
        <end position="136"/>
    </location>
</feature>
<reference evidence="2 3" key="1">
    <citation type="submission" date="2019-12" db="EMBL/GenBank/DDBJ databases">
        <title>Nitratireductor arenosus sp. nov., Isolated from sea sand, Jeju island, South Korea.</title>
        <authorList>
            <person name="Kim W."/>
        </authorList>
    </citation>
    <scope>NUCLEOTIDE SEQUENCE [LARGE SCALE GENOMIC DNA]</scope>
    <source>
        <strain evidence="2 3">CAU 1489</strain>
    </source>
</reference>
<keyword evidence="3" id="KW-1185">Reference proteome</keyword>
<protein>
    <submittedName>
        <fullName evidence="2">Uncharacterized protein</fullName>
    </submittedName>
</protein>
<dbReference type="AlphaFoldDB" id="A0A844QFW6"/>
<dbReference type="Proteomes" id="UP000463224">
    <property type="component" value="Unassembled WGS sequence"/>
</dbReference>
<evidence type="ECO:0000313" key="2">
    <source>
        <dbReference type="EMBL" id="MVA98175.1"/>
    </source>
</evidence>
<proteinExistence type="predicted"/>
<gene>
    <name evidence="2" type="ORF">GN330_13070</name>
</gene>
<dbReference type="EMBL" id="WPHG01000003">
    <property type="protein sequence ID" value="MVA98175.1"/>
    <property type="molecule type" value="Genomic_DNA"/>
</dbReference>
<evidence type="ECO:0000256" key="1">
    <source>
        <dbReference type="SAM" id="SignalP"/>
    </source>
</evidence>
<organism evidence="2 3">
    <name type="scientific">Nitratireductor arenosus</name>
    <dbReference type="NCBI Taxonomy" id="2682096"/>
    <lineage>
        <taxon>Bacteria</taxon>
        <taxon>Pseudomonadati</taxon>
        <taxon>Pseudomonadota</taxon>
        <taxon>Alphaproteobacteria</taxon>
        <taxon>Hyphomicrobiales</taxon>
        <taxon>Phyllobacteriaceae</taxon>
        <taxon>Nitratireductor</taxon>
    </lineage>
</organism>
<accession>A0A844QFW6</accession>
<sequence length="136" mass="15143">MSPISRKFAAAMVALAAALAGAALTAGPAMAAEGCKKVYLKVVNQTGARIKVIDLDYWDPSSNRWRSEPTKNEVIPNGQVWQETRRLERVNAERTRLRVEYRLPKSKGFGKWGKKKKGYSGYATCTHGKAYQVVLR</sequence>
<keyword evidence="1" id="KW-0732">Signal</keyword>